<dbReference type="Gene3D" id="3.40.50.1820">
    <property type="entry name" value="alpha/beta hydrolase"/>
    <property type="match status" value="1"/>
</dbReference>
<feature type="active site" description="Proton donor/acceptor" evidence="10">
    <location>
        <position position="352"/>
    </location>
</feature>
<feature type="domain" description="DUF7704" evidence="12">
    <location>
        <begin position="9"/>
        <end position="90"/>
    </location>
</feature>
<keyword evidence="8 11" id="KW-1015">Disulfide bond</keyword>
<comment type="catalytic activity">
    <reaction evidence="9">
        <text>cutin + H2O = cutin monomers.</text>
        <dbReference type="EC" id="3.1.1.74"/>
    </reaction>
</comment>
<dbReference type="Pfam" id="PF01083">
    <property type="entry name" value="Cutinase"/>
    <property type="match status" value="1"/>
</dbReference>
<evidence type="ECO:0000256" key="11">
    <source>
        <dbReference type="PIRSR" id="PIRSR611150-2"/>
    </source>
</evidence>
<keyword evidence="6" id="KW-0732">Signal</keyword>
<evidence type="ECO:0000256" key="4">
    <source>
        <dbReference type="ARBA" id="ARBA00022487"/>
    </source>
</evidence>
<evidence type="ECO:0000256" key="6">
    <source>
        <dbReference type="ARBA" id="ARBA00022729"/>
    </source>
</evidence>
<dbReference type="PROSITE" id="PS00931">
    <property type="entry name" value="CUTINASE_2"/>
    <property type="match status" value="1"/>
</dbReference>
<dbReference type="PANTHER" id="PTHR48250:SF1">
    <property type="entry name" value="CUTINASE"/>
    <property type="match status" value="1"/>
</dbReference>
<proteinExistence type="inferred from homology"/>
<keyword evidence="5" id="KW-0964">Secreted</keyword>
<comment type="subcellular location">
    <subcellularLocation>
        <location evidence="1">Secreted</location>
    </subcellularLocation>
</comment>
<organism evidence="13 14">
    <name type="scientific">Cercophora newfieldiana</name>
    <dbReference type="NCBI Taxonomy" id="92897"/>
    <lineage>
        <taxon>Eukaryota</taxon>
        <taxon>Fungi</taxon>
        <taxon>Dikarya</taxon>
        <taxon>Ascomycota</taxon>
        <taxon>Pezizomycotina</taxon>
        <taxon>Sordariomycetes</taxon>
        <taxon>Sordariomycetidae</taxon>
        <taxon>Sordariales</taxon>
        <taxon>Lasiosphaeriaceae</taxon>
        <taxon>Cercophora</taxon>
    </lineage>
</organism>
<evidence type="ECO:0000256" key="2">
    <source>
        <dbReference type="ARBA" id="ARBA00007534"/>
    </source>
</evidence>
<evidence type="ECO:0000256" key="1">
    <source>
        <dbReference type="ARBA" id="ARBA00004613"/>
    </source>
</evidence>
<name>A0AA39XZZ0_9PEZI</name>
<dbReference type="GO" id="GO:0016052">
    <property type="term" value="P:carbohydrate catabolic process"/>
    <property type="evidence" value="ECO:0007669"/>
    <property type="project" value="TreeGrafter"/>
</dbReference>
<accession>A0AA39XZZ0</accession>
<gene>
    <name evidence="13" type="ORF">B0T16DRAFT_391933</name>
</gene>
<dbReference type="PRINTS" id="PR00129">
    <property type="entry name" value="CUTINASE"/>
</dbReference>
<dbReference type="InterPro" id="IPR011150">
    <property type="entry name" value="Cutinase_monf"/>
</dbReference>
<dbReference type="EC" id="3.1.1.74" evidence="3"/>
<feature type="active site" description="Nucleophile" evidence="10">
    <location>
        <position position="287"/>
    </location>
</feature>
<evidence type="ECO:0000256" key="7">
    <source>
        <dbReference type="ARBA" id="ARBA00022801"/>
    </source>
</evidence>
<evidence type="ECO:0000313" key="14">
    <source>
        <dbReference type="Proteomes" id="UP001174936"/>
    </source>
</evidence>
<comment type="caution">
    <text evidence="13">The sequence shown here is derived from an EMBL/GenBank/DDBJ whole genome shotgun (WGS) entry which is preliminary data.</text>
</comment>
<dbReference type="SUPFAM" id="SSF53474">
    <property type="entry name" value="alpha/beta-Hydrolases"/>
    <property type="match status" value="1"/>
</dbReference>
<dbReference type="GO" id="GO:0005576">
    <property type="term" value="C:extracellular region"/>
    <property type="evidence" value="ECO:0007669"/>
    <property type="project" value="UniProtKB-SubCell"/>
</dbReference>
<keyword evidence="7" id="KW-0378">Hydrolase</keyword>
<evidence type="ECO:0000256" key="8">
    <source>
        <dbReference type="ARBA" id="ARBA00023157"/>
    </source>
</evidence>
<dbReference type="InterPro" id="IPR000675">
    <property type="entry name" value="Cutinase/axe"/>
</dbReference>
<dbReference type="GO" id="GO:0050525">
    <property type="term" value="F:cutinase activity"/>
    <property type="evidence" value="ECO:0007669"/>
    <property type="project" value="UniProtKB-EC"/>
</dbReference>
<feature type="active site" evidence="10">
    <location>
        <position position="339"/>
    </location>
</feature>
<dbReference type="PANTHER" id="PTHR48250">
    <property type="entry name" value="CUTINASE 2-RELATED"/>
    <property type="match status" value="1"/>
</dbReference>
<evidence type="ECO:0000259" key="12">
    <source>
        <dbReference type="Pfam" id="PF24803"/>
    </source>
</evidence>
<comment type="similarity">
    <text evidence="2">Belongs to the cutinase family.</text>
</comment>
<protein>
    <recommendedName>
        <fullName evidence="3">cutinase</fullName>
        <ecNumber evidence="3">3.1.1.74</ecNumber>
    </recommendedName>
</protein>
<keyword evidence="4" id="KW-0719">Serine esterase</keyword>
<evidence type="ECO:0000256" key="10">
    <source>
        <dbReference type="PIRSR" id="PIRSR611150-1"/>
    </source>
</evidence>
<dbReference type="InterPro" id="IPR056121">
    <property type="entry name" value="DUF7704"/>
</dbReference>
<sequence length="370" mass="39398">MSPTIKPSTSLPTLTRLLLTTIEPLCALNGAIMTFRAPHDYISTYVTRGATGGSPEARALCGQLGGAWLLFAFNEAVVMRACDDLRVWRLLHHVLGENWIFVMKAAALLLTGVVLPAASGITKPASLLRPFPVEDVPPTLEMDVISLNTVLDWITHNFPANILVKDASDLIIHAENVLASVVGVSTTQDTFVDDQCPNVTILYARGTDEVGNVGIVVGPEFFDAVAARLPTGSTIAVRGVNYSASVDGFLEGGDPAGSQEMRDLRADDISHILDVCPLTKLVLAGYSQGGQVLHNTISLLAPTSIENISSTVIFGDPNYPEAVPGVPVSRQLVICHDTDNICAGGDIIYLSHLTYAADVDQAADFVMAHL</sequence>
<reference evidence="13" key="1">
    <citation type="submission" date="2023-06" db="EMBL/GenBank/DDBJ databases">
        <title>Genome-scale phylogeny and comparative genomics of the fungal order Sordariales.</title>
        <authorList>
            <consortium name="Lawrence Berkeley National Laboratory"/>
            <person name="Hensen N."/>
            <person name="Bonometti L."/>
            <person name="Westerberg I."/>
            <person name="Brannstrom I.O."/>
            <person name="Guillou S."/>
            <person name="Cros-Aarteil S."/>
            <person name="Calhoun S."/>
            <person name="Haridas S."/>
            <person name="Kuo A."/>
            <person name="Mondo S."/>
            <person name="Pangilinan J."/>
            <person name="Riley R."/>
            <person name="Labutti K."/>
            <person name="Andreopoulos B."/>
            <person name="Lipzen A."/>
            <person name="Chen C."/>
            <person name="Yanf M."/>
            <person name="Daum C."/>
            <person name="Ng V."/>
            <person name="Clum A."/>
            <person name="Steindorff A."/>
            <person name="Ohm R."/>
            <person name="Martin F."/>
            <person name="Silar P."/>
            <person name="Natvig D."/>
            <person name="Lalanne C."/>
            <person name="Gautier V."/>
            <person name="Ament-Velasquez S.L."/>
            <person name="Kruys A."/>
            <person name="Hutchinson M.I."/>
            <person name="Powell A.J."/>
            <person name="Barry K."/>
            <person name="Miller A.N."/>
            <person name="Grigoriev I.V."/>
            <person name="Debuchy R."/>
            <person name="Gladieux P."/>
            <person name="Thoren M.H."/>
            <person name="Johannesson H."/>
        </authorList>
    </citation>
    <scope>NUCLEOTIDE SEQUENCE</scope>
    <source>
        <strain evidence="13">SMH2532-1</strain>
    </source>
</reference>
<evidence type="ECO:0000313" key="13">
    <source>
        <dbReference type="EMBL" id="KAK0643411.1"/>
    </source>
</evidence>
<dbReference type="AlphaFoldDB" id="A0AA39XZZ0"/>
<keyword evidence="14" id="KW-1185">Reference proteome</keyword>
<dbReference type="Proteomes" id="UP001174936">
    <property type="component" value="Unassembled WGS sequence"/>
</dbReference>
<feature type="disulfide bond" evidence="11">
    <location>
        <begin position="335"/>
        <end position="342"/>
    </location>
</feature>
<evidence type="ECO:0000256" key="9">
    <source>
        <dbReference type="ARBA" id="ARBA00034045"/>
    </source>
</evidence>
<dbReference type="SMART" id="SM01110">
    <property type="entry name" value="Cutinase"/>
    <property type="match status" value="1"/>
</dbReference>
<feature type="disulfide bond" evidence="11">
    <location>
        <begin position="196"/>
        <end position="276"/>
    </location>
</feature>
<dbReference type="InterPro" id="IPR029058">
    <property type="entry name" value="AB_hydrolase_fold"/>
</dbReference>
<evidence type="ECO:0000256" key="5">
    <source>
        <dbReference type="ARBA" id="ARBA00022525"/>
    </source>
</evidence>
<dbReference type="Pfam" id="PF24803">
    <property type="entry name" value="DUF7704"/>
    <property type="match status" value="1"/>
</dbReference>
<dbReference type="InterPro" id="IPR043579">
    <property type="entry name" value="CUTINASE_2"/>
</dbReference>
<dbReference type="EMBL" id="JAULSV010000005">
    <property type="protein sequence ID" value="KAK0643411.1"/>
    <property type="molecule type" value="Genomic_DNA"/>
</dbReference>
<evidence type="ECO:0000256" key="3">
    <source>
        <dbReference type="ARBA" id="ARBA00013095"/>
    </source>
</evidence>